<dbReference type="Proteomes" id="UP001067231">
    <property type="component" value="Unassembled WGS sequence"/>
</dbReference>
<evidence type="ECO:0000256" key="3">
    <source>
        <dbReference type="ARBA" id="ARBA00022692"/>
    </source>
</evidence>
<dbReference type="PROSITE" id="PS50866">
    <property type="entry name" value="GOLD"/>
    <property type="match status" value="1"/>
</dbReference>
<evidence type="ECO:0000256" key="2">
    <source>
        <dbReference type="ARBA" id="ARBA00007104"/>
    </source>
</evidence>
<dbReference type="Pfam" id="PF01105">
    <property type="entry name" value="EMP24_GP25L"/>
    <property type="match status" value="1"/>
</dbReference>
<comment type="caution">
    <text evidence="11">The sequence shown here is derived from an EMBL/GenBank/DDBJ whole genome shotgun (WGS) entry which is preliminary data.</text>
</comment>
<evidence type="ECO:0000313" key="11">
    <source>
        <dbReference type="EMBL" id="KAJ1613511.1"/>
    </source>
</evidence>
<comment type="subcellular location">
    <subcellularLocation>
        <location evidence="1 7">Membrane</location>
        <topology evidence="1 7">Single-pass type I membrane protein</topology>
    </subcellularLocation>
</comment>
<evidence type="ECO:0000256" key="6">
    <source>
        <dbReference type="ARBA" id="ARBA00023136"/>
    </source>
</evidence>
<keyword evidence="4 9" id="KW-0732">Signal</keyword>
<keyword evidence="5 8" id="KW-1133">Transmembrane helix</keyword>
<dbReference type="InterPro" id="IPR015720">
    <property type="entry name" value="Emp24-like"/>
</dbReference>
<keyword evidence="3 7" id="KW-0812">Transmembrane</keyword>
<keyword evidence="6 8" id="KW-0472">Membrane</keyword>
<evidence type="ECO:0000256" key="7">
    <source>
        <dbReference type="RuleBase" id="RU003827"/>
    </source>
</evidence>
<dbReference type="EMBL" id="JAPCXC010000002">
    <property type="protein sequence ID" value="KAJ1613511.1"/>
    <property type="molecule type" value="Genomic_DNA"/>
</dbReference>
<dbReference type="PANTHER" id="PTHR22811">
    <property type="entry name" value="TRANSMEMBRANE EMP24 DOMAIN-CONTAINING PROTEIN"/>
    <property type="match status" value="1"/>
</dbReference>
<feature type="signal peptide" evidence="9">
    <location>
        <begin position="1"/>
        <end position="23"/>
    </location>
</feature>
<dbReference type="SMART" id="SM01190">
    <property type="entry name" value="EMP24_GP25L"/>
    <property type="match status" value="1"/>
</dbReference>
<name>A0A9D5DQ85_9CRYT</name>
<protein>
    <submittedName>
        <fullName evidence="11">P24 like gold domain-containing protein</fullName>
    </submittedName>
</protein>
<evidence type="ECO:0000256" key="9">
    <source>
        <dbReference type="SAM" id="SignalP"/>
    </source>
</evidence>
<evidence type="ECO:0000256" key="8">
    <source>
        <dbReference type="SAM" id="Phobius"/>
    </source>
</evidence>
<dbReference type="GO" id="GO:0016020">
    <property type="term" value="C:membrane"/>
    <property type="evidence" value="ECO:0007669"/>
    <property type="project" value="UniProtKB-SubCell"/>
</dbReference>
<dbReference type="AlphaFoldDB" id="A0A9D5DQ85"/>
<proteinExistence type="inferred from homology"/>
<dbReference type="OrthoDB" id="62956at2759"/>
<feature type="chain" id="PRO_5038736988" evidence="9">
    <location>
        <begin position="24"/>
        <end position="203"/>
    </location>
</feature>
<comment type="similarity">
    <text evidence="2 7">Belongs to the EMP24/GP25L family.</text>
</comment>
<gene>
    <name evidence="11" type="ORF">OJ253_165</name>
</gene>
<reference evidence="11" key="1">
    <citation type="submission" date="2022-10" db="EMBL/GenBank/DDBJ databases">
        <title>Adaptive evolution leads to modifications in subtelomeric GC content in a zoonotic Cryptosporidium species.</title>
        <authorList>
            <person name="Li J."/>
            <person name="Feng Y."/>
            <person name="Xiao L."/>
        </authorList>
    </citation>
    <scope>NUCLEOTIDE SEQUENCE</scope>
    <source>
        <strain evidence="11">33844</strain>
    </source>
</reference>
<organism evidence="11">
    <name type="scientific">Cryptosporidium canis</name>
    <dbReference type="NCBI Taxonomy" id="195482"/>
    <lineage>
        <taxon>Eukaryota</taxon>
        <taxon>Sar</taxon>
        <taxon>Alveolata</taxon>
        <taxon>Apicomplexa</taxon>
        <taxon>Conoidasida</taxon>
        <taxon>Coccidia</taxon>
        <taxon>Eucoccidiorida</taxon>
        <taxon>Eimeriorina</taxon>
        <taxon>Cryptosporidiidae</taxon>
        <taxon>Cryptosporidium</taxon>
    </lineage>
</organism>
<evidence type="ECO:0000256" key="1">
    <source>
        <dbReference type="ARBA" id="ARBA00004479"/>
    </source>
</evidence>
<feature type="transmembrane region" description="Helical" evidence="8">
    <location>
        <begin position="172"/>
        <end position="193"/>
    </location>
</feature>
<dbReference type="InterPro" id="IPR009038">
    <property type="entry name" value="GOLD_dom"/>
</dbReference>
<feature type="domain" description="GOLD" evidence="10">
    <location>
        <begin position="33"/>
        <end position="145"/>
    </location>
</feature>
<evidence type="ECO:0000256" key="4">
    <source>
        <dbReference type="ARBA" id="ARBA00022729"/>
    </source>
</evidence>
<accession>A0A9D5DQ85</accession>
<evidence type="ECO:0000259" key="10">
    <source>
        <dbReference type="PROSITE" id="PS50866"/>
    </source>
</evidence>
<evidence type="ECO:0000256" key="5">
    <source>
        <dbReference type="ARBA" id="ARBA00022989"/>
    </source>
</evidence>
<sequence>MKTTFVYLALALLILVLPIYSDALYFALNPGYTECIYFHASKGDHIIGSFEIDSVYEAVRVSLSKNGEDFKLMDKIDKIGDFTINAHDEADYQLCFKNLMNSVQQTVNFSVKNVSYNSKMNNVMSNVESKKLIDSMEKLYEKISVASEKQKYALTRKRFQMEAIKSSRKRSALWSVLELLVSFGLVAIQVYCIKSYFHIKYLV</sequence>